<evidence type="ECO:0000313" key="1">
    <source>
        <dbReference type="EMBL" id="KUG27127.1"/>
    </source>
</evidence>
<reference evidence="1" key="1">
    <citation type="journal article" date="2015" name="Proc. Natl. Acad. Sci. U.S.A.">
        <title>Networks of energetic and metabolic interactions define dynamics in microbial communities.</title>
        <authorList>
            <person name="Embree M."/>
            <person name="Liu J.K."/>
            <person name="Al-Bassam M.M."/>
            <person name="Zengler K."/>
        </authorList>
    </citation>
    <scope>NUCLEOTIDE SEQUENCE</scope>
</reference>
<name>A0A0W8G1V4_9ZZZZ</name>
<dbReference type="EMBL" id="LNQE01000360">
    <property type="protein sequence ID" value="KUG27127.1"/>
    <property type="molecule type" value="Genomic_DNA"/>
</dbReference>
<proteinExistence type="predicted"/>
<sequence>MEILEDHRGDTYRAVYTVRFAAKVYVLHVFQKKSKHGVSTPQKDIDLIKERLKKAELLHEKENKGGKP</sequence>
<protein>
    <submittedName>
        <fullName evidence="1">Phage-related</fullName>
    </submittedName>
</protein>
<gene>
    <name evidence="1" type="ORF">ASZ90_003022</name>
</gene>
<comment type="caution">
    <text evidence="1">The sequence shown here is derived from an EMBL/GenBank/DDBJ whole genome shotgun (WGS) entry which is preliminary data.</text>
</comment>
<accession>A0A0W8G1V4</accession>
<dbReference type="AlphaFoldDB" id="A0A0W8G1V4"/>
<dbReference type="Pfam" id="PF05973">
    <property type="entry name" value="Gp49"/>
    <property type="match status" value="1"/>
</dbReference>
<organism evidence="1">
    <name type="scientific">hydrocarbon metagenome</name>
    <dbReference type="NCBI Taxonomy" id="938273"/>
    <lineage>
        <taxon>unclassified sequences</taxon>
        <taxon>metagenomes</taxon>
        <taxon>ecological metagenomes</taxon>
    </lineage>
</organism>
<dbReference type="InterPro" id="IPR009241">
    <property type="entry name" value="HigB-like"/>
</dbReference>